<dbReference type="AlphaFoldDB" id="A0A023FC11"/>
<dbReference type="EMBL" id="GBBK01005400">
    <property type="protein sequence ID" value="JAC19082.1"/>
    <property type="molecule type" value="mRNA"/>
</dbReference>
<reference evidence="3" key="1">
    <citation type="submission" date="2014-03" db="EMBL/GenBank/DDBJ databases">
        <title>The sialotranscriptome of Amblyomma triste, Amblyomma parvum and Amblyomma cajennense ticks, uncovered by 454-based RNA-seq.</title>
        <authorList>
            <person name="Garcia G.R."/>
            <person name="Gardinassi L.G."/>
            <person name="Ribeiro J.M."/>
            <person name="Anatriello E."/>
            <person name="Ferreira B.R."/>
            <person name="Moreira H.N."/>
            <person name="Mafra C."/>
            <person name="Olegario M.M."/>
            <person name="Szabo P.J."/>
            <person name="Miranda-Santos I.K."/>
            <person name="Maruyama S.R."/>
        </authorList>
    </citation>
    <scope>NUCLEOTIDE SEQUENCE</scope>
    <source>
        <strain evidence="3">Uberlandia</strain>
        <tissue evidence="3">Salivary glands</tissue>
    </source>
</reference>
<feature type="region of interest" description="Disordered" evidence="1">
    <location>
        <begin position="24"/>
        <end position="65"/>
    </location>
</feature>
<name>A0A023FC11_AMBCJ</name>
<evidence type="ECO:0000256" key="1">
    <source>
        <dbReference type="SAM" id="MobiDB-lite"/>
    </source>
</evidence>
<feature type="signal peptide" evidence="2">
    <location>
        <begin position="1"/>
        <end position="22"/>
    </location>
</feature>
<sequence length="148" mass="16432">MAMLRFATFSLALCLLAGLAAAENKDSKESDNKQPVPTVTAALPGGADPSDYSSDKSEPTEPNQAYPYAMGPGFWPWSEYYGRFPHPVLGPVPYWGPLGWAHPLRQPYPVGSGNDYPSDKIDNFDENQETEKRTQTFQEMSEASRLDR</sequence>
<feature type="region of interest" description="Disordered" evidence="1">
    <location>
        <begin position="106"/>
        <end position="148"/>
    </location>
</feature>
<feature type="compositionally biased region" description="Basic and acidic residues" evidence="1">
    <location>
        <begin position="117"/>
        <end position="134"/>
    </location>
</feature>
<evidence type="ECO:0000256" key="2">
    <source>
        <dbReference type="SAM" id="SignalP"/>
    </source>
</evidence>
<evidence type="ECO:0000313" key="3">
    <source>
        <dbReference type="EMBL" id="JAC19082.1"/>
    </source>
</evidence>
<organism evidence="3">
    <name type="scientific">Amblyomma cajennense</name>
    <name type="common">Cayenne tick</name>
    <name type="synonym">Acarus cajennensis</name>
    <dbReference type="NCBI Taxonomy" id="34607"/>
    <lineage>
        <taxon>Eukaryota</taxon>
        <taxon>Metazoa</taxon>
        <taxon>Ecdysozoa</taxon>
        <taxon>Arthropoda</taxon>
        <taxon>Chelicerata</taxon>
        <taxon>Arachnida</taxon>
        <taxon>Acari</taxon>
        <taxon>Parasitiformes</taxon>
        <taxon>Ixodida</taxon>
        <taxon>Ixodoidea</taxon>
        <taxon>Ixodidae</taxon>
        <taxon>Amblyomminae</taxon>
        <taxon>Amblyomma</taxon>
    </lineage>
</organism>
<feature type="chain" id="PRO_5001515221" evidence="2">
    <location>
        <begin position="23"/>
        <end position="148"/>
    </location>
</feature>
<protein>
    <submittedName>
        <fullName evidence="3">Putative secreted protein</fullName>
    </submittedName>
</protein>
<accession>A0A023FC11</accession>
<keyword evidence="2" id="KW-0732">Signal</keyword>
<proteinExistence type="evidence at transcript level"/>